<dbReference type="EMBL" id="LR796330">
    <property type="protein sequence ID" value="CAB4137294.1"/>
    <property type="molecule type" value="Genomic_DNA"/>
</dbReference>
<evidence type="ECO:0000313" key="1">
    <source>
        <dbReference type="EMBL" id="CAB4137294.1"/>
    </source>
</evidence>
<evidence type="ECO:0000313" key="3">
    <source>
        <dbReference type="EMBL" id="CAB4166367.1"/>
    </source>
</evidence>
<evidence type="ECO:0000313" key="2">
    <source>
        <dbReference type="EMBL" id="CAB4160941.1"/>
    </source>
</evidence>
<sequence>MGQAKQRQAEINTLKASKTTVKFLAIRHCEDGEKEFCHGEAQIGKPVNNKNALLKHICVNDWLHNPPAGEIAEYIIQTFTYADMKMFNKEKEMAYVINFYEVDEEFSRREGKKTYSCRQILAMTPDKIKAYADMLADELKAAGNYSVKEHA</sequence>
<dbReference type="EMBL" id="LR796701">
    <property type="protein sequence ID" value="CAB4160941.1"/>
    <property type="molecule type" value="Genomic_DNA"/>
</dbReference>
<proteinExistence type="predicted"/>
<accession>A0A6J5LRW6</accession>
<dbReference type="EMBL" id="LR796796">
    <property type="protein sequence ID" value="CAB4166367.1"/>
    <property type="molecule type" value="Genomic_DNA"/>
</dbReference>
<name>A0A6J5LRW6_9CAUD</name>
<gene>
    <name evidence="1" type="ORF">UFOVP322_28</name>
    <name evidence="2" type="ORF">UFOVP771_26</name>
    <name evidence="3" type="ORF">UFOVP850_26</name>
</gene>
<organism evidence="1">
    <name type="scientific">uncultured Caudovirales phage</name>
    <dbReference type="NCBI Taxonomy" id="2100421"/>
    <lineage>
        <taxon>Viruses</taxon>
        <taxon>Duplodnaviria</taxon>
        <taxon>Heunggongvirae</taxon>
        <taxon>Uroviricota</taxon>
        <taxon>Caudoviricetes</taxon>
        <taxon>Peduoviridae</taxon>
        <taxon>Maltschvirus</taxon>
        <taxon>Maltschvirus maltsch</taxon>
    </lineage>
</organism>
<protein>
    <submittedName>
        <fullName evidence="1">Uncharacterized protein</fullName>
    </submittedName>
</protein>
<reference evidence="1" key="1">
    <citation type="submission" date="2020-04" db="EMBL/GenBank/DDBJ databases">
        <authorList>
            <person name="Chiriac C."/>
            <person name="Salcher M."/>
            <person name="Ghai R."/>
            <person name="Kavagutti S V."/>
        </authorList>
    </citation>
    <scope>NUCLEOTIDE SEQUENCE</scope>
</reference>